<dbReference type="InterPro" id="IPR000835">
    <property type="entry name" value="HTH_MarR-typ"/>
</dbReference>
<dbReference type="AlphaFoldDB" id="A0A7Y6NL66"/>
<dbReference type="InterPro" id="IPR036388">
    <property type="entry name" value="WH-like_DNA-bd_sf"/>
</dbReference>
<comment type="caution">
    <text evidence="2">The sequence shown here is derived from an EMBL/GenBank/DDBJ whole genome shotgun (WGS) entry which is preliminary data.</text>
</comment>
<protein>
    <submittedName>
        <fullName evidence="2">Winged helix-turn-helix transcriptional regulator</fullName>
    </submittedName>
</protein>
<gene>
    <name evidence="2" type="ORF">HQN59_05675</name>
</gene>
<dbReference type="GO" id="GO:0003700">
    <property type="term" value="F:DNA-binding transcription factor activity"/>
    <property type="evidence" value="ECO:0007669"/>
    <property type="project" value="InterPro"/>
</dbReference>
<dbReference type="InterPro" id="IPR039422">
    <property type="entry name" value="MarR/SlyA-like"/>
</dbReference>
<name>A0A7Y6NL66_9BURK</name>
<sequence>MPRIAAPDPAARPQGCTNLKLRQLTRRVSRQYDAAVAVAGLKTTQYSLLSAIVAREPIAPGRLARLLEMDASTLTRNLQPLIGAGWVEVGAGGDARSRVVTATSSGRAKRAAAQAEWKRAQLALNRQLGDERVVRLHALLDECLRIVNAAPGDSDEPESP</sequence>
<dbReference type="Gene3D" id="1.10.10.10">
    <property type="entry name" value="Winged helix-like DNA-binding domain superfamily/Winged helix DNA-binding domain"/>
    <property type="match status" value="1"/>
</dbReference>
<dbReference type="PANTHER" id="PTHR33164:SF105">
    <property type="entry name" value="TRANSCRIPTIONAL REPRESSOR PROTEIN-RELATED"/>
    <property type="match status" value="1"/>
</dbReference>
<evidence type="ECO:0000313" key="2">
    <source>
        <dbReference type="EMBL" id="NUZ05248.1"/>
    </source>
</evidence>
<dbReference type="RefSeq" id="WP_176066953.1">
    <property type="nucleotide sequence ID" value="NZ_JABWMJ010000002.1"/>
</dbReference>
<feature type="domain" description="HTH marR-type" evidence="1">
    <location>
        <begin position="14"/>
        <end position="145"/>
    </location>
</feature>
<dbReference type="EMBL" id="JABWMJ010000002">
    <property type="protein sequence ID" value="NUZ05248.1"/>
    <property type="molecule type" value="Genomic_DNA"/>
</dbReference>
<dbReference type="PROSITE" id="PS50995">
    <property type="entry name" value="HTH_MARR_2"/>
    <property type="match status" value="1"/>
</dbReference>
<dbReference type="SMART" id="SM00347">
    <property type="entry name" value="HTH_MARR"/>
    <property type="match status" value="1"/>
</dbReference>
<keyword evidence="3" id="KW-1185">Reference proteome</keyword>
<proteinExistence type="predicted"/>
<dbReference type="SUPFAM" id="SSF46785">
    <property type="entry name" value="Winged helix' DNA-binding domain"/>
    <property type="match status" value="1"/>
</dbReference>
<evidence type="ECO:0000313" key="3">
    <source>
        <dbReference type="Proteomes" id="UP000529637"/>
    </source>
</evidence>
<dbReference type="InterPro" id="IPR036390">
    <property type="entry name" value="WH_DNA-bd_sf"/>
</dbReference>
<dbReference type="Proteomes" id="UP000529637">
    <property type="component" value="Unassembled WGS sequence"/>
</dbReference>
<dbReference type="Pfam" id="PF12802">
    <property type="entry name" value="MarR_2"/>
    <property type="match status" value="1"/>
</dbReference>
<evidence type="ECO:0000259" key="1">
    <source>
        <dbReference type="PROSITE" id="PS50995"/>
    </source>
</evidence>
<reference evidence="2 3" key="1">
    <citation type="submission" date="2020-06" db="EMBL/GenBank/DDBJ databases">
        <title>Schlegella sp. ID0723 isolated from air conditioner.</title>
        <authorList>
            <person name="Kim D.Y."/>
            <person name="Kim D.-U."/>
        </authorList>
    </citation>
    <scope>NUCLEOTIDE SEQUENCE [LARGE SCALE GENOMIC DNA]</scope>
    <source>
        <strain evidence="2 3">ID0723</strain>
    </source>
</reference>
<accession>A0A7Y6NL66</accession>
<dbReference type="GO" id="GO:0006950">
    <property type="term" value="P:response to stress"/>
    <property type="evidence" value="ECO:0007669"/>
    <property type="project" value="TreeGrafter"/>
</dbReference>
<dbReference type="PANTHER" id="PTHR33164">
    <property type="entry name" value="TRANSCRIPTIONAL REGULATOR, MARR FAMILY"/>
    <property type="match status" value="1"/>
</dbReference>
<organism evidence="2 3">
    <name type="scientific">Piscinibacter koreensis</name>
    <dbReference type="NCBI Taxonomy" id="2742824"/>
    <lineage>
        <taxon>Bacteria</taxon>
        <taxon>Pseudomonadati</taxon>
        <taxon>Pseudomonadota</taxon>
        <taxon>Betaproteobacteria</taxon>
        <taxon>Burkholderiales</taxon>
        <taxon>Sphaerotilaceae</taxon>
        <taxon>Piscinibacter</taxon>
    </lineage>
</organism>